<dbReference type="Gene3D" id="3.90.1720.10">
    <property type="entry name" value="endopeptidase domain like (from Nostoc punctiforme)"/>
    <property type="match status" value="1"/>
</dbReference>
<evidence type="ECO:0000313" key="3">
    <source>
        <dbReference type="Proteomes" id="UP001595710"/>
    </source>
</evidence>
<dbReference type="InterPro" id="IPR024453">
    <property type="entry name" value="Peptidase_C92"/>
</dbReference>
<keyword evidence="1" id="KW-0732">Signal</keyword>
<accession>A0ABV7WT88</accession>
<dbReference type="InterPro" id="IPR038765">
    <property type="entry name" value="Papain-like_cys_pep_sf"/>
</dbReference>
<dbReference type="EMBL" id="JBHRYN010000008">
    <property type="protein sequence ID" value="MFC3701293.1"/>
    <property type="molecule type" value="Genomic_DNA"/>
</dbReference>
<protein>
    <submittedName>
        <fullName evidence="2">YiiX/YebB-like N1pC/P60 family cysteine hydrolase</fullName>
    </submittedName>
</protein>
<organism evidence="2 3">
    <name type="scientific">Reinekea marina</name>
    <dbReference type="NCBI Taxonomy" id="1310421"/>
    <lineage>
        <taxon>Bacteria</taxon>
        <taxon>Pseudomonadati</taxon>
        <taxon>Pseudomonadota</taxon>
        <taxon>Gammaproteobacteria</taxon>
        <taxon>Oceanospirillales</taxon>
        <taxon>Saccharospirillaceae</taxon>
        <taxon>Reinekea</taxon>
    </lineage>
</organism>
<keyword evidence="3" id="KW-1185">Reference proteome</keyword>
<reference evidence="3" key="1">
    <citation type="journal article" date="2019" name="Int. J. Syst. Evol. Microbiol.">
        <title>The Global Catalogue of Microorganisms (GCM) 10K type strain sequencing project: providing services to taxonomists for standard genome sequencing and annotation.</title>
        <authorList>
            <consortium name="The Broad Institute Genomics Platform"/>
            <consortium name="The Broad Institute Genome Sequencing Center for Infectious Disease"/>
            <person name="Wu L."/>
            <person name="Ma J."/>
        </authorList>
    </citation>
    <scope>NUCLEOTIDE SEQUENCE [LARGE SCALE GENOMIC DNA]</scope>
    <source>
        <strain evidence="3">CECT 8288</strain>
    </source>
</reference>
<dbReference type="RefSeq" id="WP_290282704.1">
    <property type="nucleotide sequence ID" value="NZ_JAUFQI010000001.1"/>
</dbReference>
<evidence type="ECO:0000256" key="1">
    <source>
        <dbReference type="SAM" id="SignalP"/>
    </source>
</evidence>
<feature type="chain" id="PRO_5047420708" evidence="1">
    <location>
        <begin position="25"/>
        <end position="513"/>
    </location>
</feature>
<dbReference type="Proteomes" id="UP001595710">
    <property type="component" value="Unassembled WGS sequence"/>
</dbReference>
<proteinExistence type="predicted"/>
<comment type="caution">
    <text evidence="2">The sequence shown here is derived from an EMBL/GenBank/DDBJ whole genome shotgun (WGS) entry which is preliminary data.</text>
</comment>
<name>A0ABV7WT88_9GAMM</name>
<dbReference type="SUPFAM" id="SSF54001">
    <property type="entry name" value="Cysteine proteinases"/>
    <property type="match status" value="1"/>
</dbReference>
<dbReference type="Pfam" id="PF05708">
    <property type="entry name" value="Peptidase_C92"/>
    <property type="match status" value="1"/>
</dbReference>
<evidence type="ECO:0000313" key="2">
    <source>
        <dbReference type="EMBL" id="MFC3701293.1"/>
    </source>
</evidence>
<feature type="signal peptide" evidence="1">
    <location>
        <begin position="1"/>
        <end position="24"/>
    </location>
</feature>
<sequence length="513" mass="58696">MSVKTLIITLSLLFVVALSPLASSSEPKNGPDSFLQAIQIQRSGLNNIMAYIDERPEIFNRPPKHTSILSRLERQQVKDLWILYLDYLATLNQLADQSATINKHSGLNTKDQIKRHQLAFNAHYRFALEFISRVDQDPEIVKWLNKEHPEVKLKKNSYKKLKQVMLSDWKTDRFDDLNARSIASFSPANTLDQALWEDRLAISKMNRFGLLTQQSLSWFKSTLYKGWYPLQKNVAWGMGKVKFWRIGRTLITPEQALSFSRSFQPGDFFITRKEWRMTNLGIPGFWTHSALYIGTKQERAEFFNSPEITAWVLSQGIASGNFEDLLLATSEMYRNHSGFDGNGEIRVIEALNPGVIFNSIESSLDADGAAIFRPNVSRLDIAKAIQGSFTYTGKPYDFHFDFDSDTAMVCSELIFKAYQTTPEQNGITFPVNLVAGKKMLTPNEIALWFEQTRNTDQQQIELVMFIDSNEKAGVAYESTEQAFLGSYKRPKWHVFQQSSWTEVNKKIPTTASQ</sequence>
<gene>
    <name evidence="2" type="ORF">ACFOND_06520</name>
</gene>